<evidence type="ECO:0000313" key="1">
    <source>
        <dbReference type="EMBL" id="MEX6430217.1"/>
    </source>
</evidence>
<dbReference type="Gene3D" id="3.40.50.1820">
    <property type="entry name" value="alpha/beta hydrolase"/>
    <property type="match status" value="1"/>
</dbReference>
<dbReference type="InterPro" id="IPR029058">
    <property type="entry name" value="AB_hydrolase_fold"/>
</dbReference>
<gene>
    <name evidence="1" type="ORF">AB6A68_10290</name>
</gene>
<keyword evidence="1" id="KW-0378">Hydrolase</keyword>
<evidence type="ECO:0000313" key="2">
    <source>
        <dbReference type="Proteomes" id="UP001560267"/>
    </source>
</evidence>
<organism evidence="1 2">
    <name type="scientific">Ferrimicrobium acidiphilum</name>
    <dbReference type="NCBI Taxonomy" id="121039"/>
    <lineage>
        <taxon>Bacteria</taxon>
        <taxon>Bacillati</taxon>
        <taxon>Actinomycetota</taxon>
        <taxon>Acidimicrobiia</taxon>
        <taxon>Acidimicrobiales</taxon>
        <taxon>Acidimicrobiaceae</taxon>
        <taxon>Ferrimicrobium</taxon>
    </lineage>
</organism>
<reference evidence="1 2" key="1">
    <citation type="submission" date="2024-07" db="EMBL/GenBank/DDBJ databases">
        <title>Draft Genome Sequence of Ferrimicrobium acidiphilum Strain YE2023, Isolated from a Pulp of Bioleach Reactor.</title>
        <authorList>
            <person name="Elkina Y.A."/>
            <person name="Bulaeva A.G."/>
            <person name="Beletsky A.V."/>
            <person name="Mardanov A.V."/>
        </authorList>
    </citation>
    <scope>NUCLEOTIDE SEQUENCE [LARGE SCALE GENOMIC DNA]</scope>
    <source>
        <strain evidence="1 2">YE2023</strain>
    </source>
</reference>
<accession>A0ABV3Y3U1</accession>
<keyword evidence="2" id="KW-1185">Reference proteome</keyword>
<sequence length="149" mass="16105">MTDEGNFTLTDAFWSLSIAAMHDGDARASIEVRPKDPAGFLAGDGIPITSEMLGHAKSALAYQPWRTVWESAKAIVETTGRPEYVAMSQRVFTRVPVHLIVGEGTVGGWDVPAWARKTARTDTVLPGVGHMMMLERPADLGQVLATVLT</sequence>
<proteinExistence type="predicted"/>
<protein>
    <submittedName>
        <fullName evidence="1">Alpha/beta fold hydrolase</fullName>
    </submittedName>
</protein>
<dbReference type="EMBL" id="JBFSHR010000041">
    <property type="protein sequence ID" value="MEX6430217.1"/>
    <property type="molecule type" value="Genomic_DNA"/>
</dbReference>
<comment type="caution">
    <text evidence="1">The sequence shown here is derived from an EMBL/GenBank/DDBJ whole genome shotgun (WGS) entry which is preliminary data.</text>
</comment>
<dbReference type="SUPFAM" id="SSF53474">
    <property type="entry name" value="alpha/beta-Hydrolases"/>
    <property type="match status" value="1"/>
</dbReference>
<name>A0ABV3Y3U1_9ACTN</name>
<dbReference type="GO" id="GO:0016787">
    <property type="term" value="F:hydrolase activity"/>
    <property type="evidence" value="ECO:0007669"/>
    <property type="project" value="UniProtKB-KW"/>
</dbReference>
<dbReference type="Proteomes" id="UP001560267">
    <property type="component" value="Unassembled WGS sequence"/>
</dbReference>